<gene>
    <name evidence="2" type="ORF">ACFR99_14150</name>
</gene>
<evidence type="ECO:0000256" key="1">
    <source>
        <dbReference type="SAM" id="MobiDB-lite"/>
    </source>
</evidence>
<dbReference type="InterPro" id="IPR023976">
    <property type="entry name" value="CHP04031_Htur1727"/>
</dbReference>
<feature type="compositionally biased region" description="Basic and acidic residues" evidence="1">
    <location>
        <begin position="1"/>
        <end position="16"/>
    </location>
</feature>
<sequence>MVENARRSPVASDERGNPTPQWEIFVREDADDSMHHVGSVAAASATEAHEHASRLFGWDAADLWLCPAEAVERYSTRGLTNAVDDRTDEAGVANDADEKPRIDEATDGNPEVRDA</sequence>
<proteinExistence type="predicted"/>
<evidence type="ECO:0000313" key="2">
    <source>
        <dbReference type="EMBL" id="MFD1564680.1"/>
    </source>
</evidence>
<organism evidence="2 3">
    <name type="scientific">Haloarchaeobius amylolyticus</name>
    <dbReference type="NCBI Taxonomy" id="1198296"/>
    <lineage>
        <taxon>Archaea</taxon>
        <taxon>Methanobacteriati</taxon>
        <taxon>Methanobacteriota</taxon>
        <taxon>Stenosarchaea group</taxon>
        <taxon>Halobacteria</taxon>
        <taxon>Halobacteriales</taxon>
        <taxon>Halorubellaceae</taxon>
        <taxon>Haloarchaeobius</taxon>
    </lineage>
</organism>
<reference evidence="2 3" key="1">
    <citation type="journal article" date="2019" name="Int. J. Syst. Evol. Microbiol.">
        <title>The Global Catalogue of Microorganisms (GCM) 10K type strain sequencing project: providing services to taxonomists for standard genome sequencing and annotation.</title>
        <authorList>
            <consortium name="The Broad Institute Genomics Platform"/>
            <consortium name="The Broad Institute Genome Sequencing Center for Infectious Disease"/>
            <person name="Wu L."/>
            <person name="Ma J."/>
        </authorList>
    </citation>
    <scope>NUCLEOTIDE SEQUENCE [LARGE SCALE GENOMIC DNA]</scope>
    <source>
        <strain evidence="2 3">CGMCC 1.12230</strain>
    </source>
</reference>
<feature type="region of interest" description="Disordered" evidence="1">
    <location>
        <begin position="85"/>
        <end position="115"/>
    </location>
</feature>
<feature type="compositionally biased region" description="Basic and acidic residues" evidence="1">
    <location>
        <begin position="96"/>
        <end position="115"/>
    </location>
</feature>
<dbReference type="NCBIfam" id="TIGR04031">
    <property type="entry name" value="Htur_1727_fam"/>
    <property type="match status" value="1"/>
</dbReference>
<dbReference type="Gene3D" id="3.10.20.520">
    <property type="entry name" value="Phenylacetic acid degradation B"/>
    <property type="match status" value="1"/>
</dbReference>
<dbReference type="InterPro" id="IPR038693">
    <property type="entry name" value="PaaB_sf"/>
</dbReference>
<feature type="region of interest" description="Disordered" evidence="1">
    <location>
        <begin position="1"/>
        <end position="21"/>
    </location>
</feature>
<name>A0ABD6BJ26_9EURY</name>
<dbReference type="AlphaFoldDB" id="A0ABD6BJ26"/>
<dbReference type="RefSeq" id="WP_390288434.1">
    <property type="nucleotide sequence ID" value="NZ_JBHUDI010000009.1"/>
</dbReference>
<evidence type="ECO:0000313" key="3">
    <source>
        <dbReference type="Proteomes" id="UP001597076"/>
    </source>
</evidence>
<accession>A0ABD6BJ26</accession>
<dbReference type="Pfam" id="PF06243">
    <property type="entry name" value="PaaB"/>
    <property type="match status" value="1"/>
</dbReference>
<dbReference type="EMBL" id="JBHUDI010000009">
    <property type="protein sequence ID" value="MFD1564680.1"/>
    <property type="molecule type" value="Genomic_DNA"/>
</dbReference>
<dbReference type="InterPro" id="IPR009359">
    <property type="entry name" value="PaaB"/>
</dbReference>
<keyword evidence="3" id="KW-1185">Reference proteome</keyword>
<dbReference type="Proteomes" id="UP001597076">
    <property type="component" value="Unassembled WGS sequence"/>
</dbReference>
<protein>
    <submittedName>
        <fullName evidence="2">Htur_1727 family rSAM-partnered candidate RiPP</fullName>
    </submittedName>
</protein>
<comment type="caution">
    <text evidence="2">The sequence shown here is derived from an EMBL/GenBank/DDBJ whole genome shotgun (WGS) entry which is preliminary data.</text>
</comment>